<evidence type="ECO:0000256" key="1">
    <source>
        <dbReference type="SAM" id="SignalP"/>
    </source>
</evidence>
<keyword evidence="3" id="KW-1185">Reference proteome</keyword>
<gene>
    <name evidence="2" type="ORF">Poly59_21350</name>
</gene>
<feature type="chain" id="PRO_5022991559" evidence="1">
    <location>
        <begin position="37"/>
        <end position="148"/>
    </location>
</feature>
<name>A0A5C6F401_9BACT</name>
<protein>
    <submittedName>
        <fullName evidence="2">Uncharacterized protein</fullName>
    </submittedName>
</protein>
<dbReference type="AlphaFoldDB" id="A0A5C6F401"/>
<keyword evidence="1" id="KW-0732">Signal</keyword>
<evidence type="ECO:0000313" key="2">
    <source>
        <dbReference type="EMBL" id="TWU55832.1"/>
    </source>
</evidence>
<comment type="caution">
    <text evidence="2">The sequence shown here is derived from an EMBL/GenBank/DDBJ whole genome shotgun (WGS) entry which is preliminary data.</text>
</comment>
<accession>A0A5C6F401</accession>
<feature type="signal peptide" evidence="1">
    <location>
        <begin position="1"/>
        <end position="36"/>
    </location>
</feature>
<dbReference type="EMBL" id="SJPX01000002">
    <property type="protein sequence ID" value="TWU55832.1"/>
    <property type="molecule type" value="Genomic_DNA"/>
</dbReference>
<organism evidence="2 3">
    <name type="scientific">Rubripirellula reticaptiva</name>
    <dbReference type="NCBI Taxonomy" id="2528013"/>
    <lineage>
        <taxon>Bacteria</taxon>
        <taxon>Pseudomonadati</taxon>
        <taxon>Planctomycetota</taxon>
        <taxon>Planctomycetia</taxon>
        <taxon>Pirellulales</taxon>
        <taxon>Pirellulaceae</taxon>
        <taxon>Rubripirellula</taxon>
    </lineage>
</organism>
<dbReference type="RefSeq" id="WP_146533954.1">
    <property type="nucleotide sequence ID" value="NZ_SJPX01000002.1"/>
</dbReference>
<dbReference type="OrthoDB" id="288963at2"/>
<evidence type="ECO:0000313" key="3">
    <source>
        <dbReference type="Proteomes" id="UP000317977"/>
    </source>
</evidence>
<reference evidence="2 3" key="1">
    <citation type="submission" date="2019-02" db="EMBL/GenBank/DDBJ databases">
        <title>Deep-cultivation of Planctomycetes and their phenomic and genomic characterization uncovers novel biology.</title>
        <authorList>
            <person name="Wiegand S."/>
            <person name="Jogler M."/>
            <person name="Boedeker C."/>
            <person name="Pinto D."/>
            <person name="Vollmers J."/>
            <person name="Rivas-Marin E."/>
            <person name="Kohn T."/>
            <person name="Peeters S.H."/>
            <person name="Heuer A."/>
            <person name="Rast P."/>
            <person name="Oberbeckmann S."/>
            <person name="Bunk B."/>
            <person name="Jeske O."/>
            <person name="Meyerdierks A."/>
            <person name="Storesund J.E."/>
            <person name="Kallscheuer N."/>
            <person name="Luecker S."/>
            <person name="Lage O.M."/>
            <person name="Pohl T."/>
            <person name="Merkel B.J."/>
            <person name="Hornburger P."/>
            <person name="Mueller R.-W."/>
            <person name="Bruemmer F."/>
            <person name="Labrenz M."/>
            <person name="Spormann A.M."/>
            <person name="Op Den Camp H."/>
            <person name="Overmann J."/>
            <person name="Amann R."/>
            <person name="Jetten M.S.M."/>
            <person name="Mascher T."/>
            <person name="Medema M.H."/>
            <person name="Devos D.P."/>
            <person name="Kaster A.-K."/>
            <person name="Ovreas L."/>
            <person name="Rohde M."/>
            <person name="Galperin M.Y."/>
            <person name="Jogler C."/>
        </authorList>
    </citation>
    <scope>NUCLEOTIDE SEQUENCE [LARGE SCALE GENOMIC DNA]</scope>
    <source>
        <strain evidence="2 3">Poly59</strain>
    </source>
</reference>
<dbReference type="PROSITE" id="PS51257">
    <property type="entry name" value="PROKAR_LIPOPROTEIN"/>
    <property type="match status" value="1"/>
</dbReference>
<dbReference type="Proteomes" id="UP000317977">
    <property type="component" value="Unassembled WGS sequence"/>
</dbReference>
<proteinExistence type="predicted"/>
<sequence precursor="true">MLLRDQLSRSMVFMFRTTLHLLLIAALLACPVRCFAHSVASLADGNVQTKGCSCCDACDTGSDASEESGDFPDDGCNCQDCICKGAITQNDGEAFATADVEFSVFLASIEFPLSRISTQSAGSNFDHLNTSGYLSGRDARIAHQSLLI</sequence>